<evidence type="ECO:0000256" key="1">
    <source>
        <dbReference type="ARBA" id="ARBA00004651"/>
    </source>
</evidence>
<evidence type="ECO:0000256" key="3">
    <source>
        <dbReference type="ARBA" id="ARBA00022692"/>
    </source>
</evidence>
<keyword evidence="5 6" id="KW-0472">Membrane</keyword>
<evidence type="ECO:0000256" key="2">
    <source>
        <dbReference type="ARBA" id="ARBA00022475"/>
    </source>
</evidence>
<evidence type="ECO:0000256" key="5">
    <source>
        <dbReference type="ARBA" id="ARBA00023136"/>
    </source>
</evidence>
<dbReference type="InterPro" id="IPR002293">
    <property type="entry name" value="AA/rel_permease1"/>
</dbReference>
<evidence type="ECO:0000313" key="7">
    <source>
        <dbReference type="EMBL" id="HGN36231.1"/>
    </source>
</evidence>
<keyword evidence="3 6" id="KW-0812">Transmembrane</keyword>
<feature type="transmembrane region" description="Helical" evidence="6">
    <location>
        <begin position="108"/>
        <end position="131"/>
    </location>
</feature>
<dbReference type="EMBL" id="DTAI01000051">
    <property type="protein sequence ID" value="HGN36231.1"/>
    <property type="molecule type" value="Genomic_DNA"/>
</dbReference>
<proteinExistence type="predicted"/>
<feature type="transmembrane region" description="Helical" evidence="6">
    <location>
        <begin position="180"/>
        <end position="201"/>
    </location>
</feature>
<keyword evidence="4 6" id="KW-1133">Transmembrane helix</keyword>
<dbReference type="PANTHER" id="PTHR42770:SF7">
    <property type="entry name" value="MEMBRANE PROTEIN"/>
    <property type="match status" value="1"/>
</dbReference>
<dbReference type="AlphaFoldDB" id="A0A7J3I6M0"/>
<gene>
    <name evidence="7" type="ORF">ENT87_01580</name>
</gene>
<dbReference type="Gene3D" id="1.20.1740.10">
    <property type="entry name" value="Amino acid/polyamine transporter I"/>
    <property type="match status" value="1"/>
</dbReference>
<sequence length="480" mass="52181">MCRHRCSPYNACVVGMVEMGSGETVAGLKRVLGFAWLYTLAVGAVVGDGIFTFTGYAMVSAGAAVIISYLIAGITQMFLMLSFGELVVWRPSAGGPEPWVSHFYGTRLGFIASIAFSIGWIIAGGSTSLALGTYIYSMLSYAGVELGDQMVWVTIFALIFVVLFAVLNILGVAIAAGTQFMLTVLLIGIMVGYAISATFYINPANFTNPFPNGWGGVVAAIPPAVYAFMGASTVLFAGEEARKPVDIARVLFWASLTFVIIYTWALIGLVGTLPYEEVVKFYEAVYATSAYRLWGPVGGMVIAFAAWLAASTCLLMGTMYQPARDLYGLAKRGYRVPKWFGYVHPRFGTPVYNIVLVLIVSATLILMGTFVGHTLGYMLLGYELVWAWIVSWFLTLLAAFKFRKTHPEIVKQLPWKVPGWPATPILGFIGIAITVFAMFYDLTTSYGIDIAVITGAISIAWVSILWILARSIVPDKYGKI</sequence>
<feature type="transmembrane region" description="Helical" evidence="6">
    <location>
        <begin position="213"/>
        <end position="238"/>
    </location>
</feature>
<keyword evidence="2" id="KW-1003">Cell membrane</keyword>
<dbReference type="PIRSF" id="PIRSF006060">
    <property type="entry name" value="AA_transporter"/>
    <property type="match status" value="1"/>
</dbReference>
<feature type="transmembrane region" description="Helical" evidence="6">
    <location>
        <begin position="293"/>
        <end position="316"/>
    </location>
</feature>
<feature type="transmembrane region" description="Helical" evidence="6">
    <location>
        <begin position="250"/>
        <end position="273"/>
    </location>
</feature>
<evidence type="ECO:0000256" key="6">
    <source>
        <dbReference type="SAM" id="Phobius"/>
    </source>
</evidence>
<comment type="caution">
    <text evidence="7">The sequence shown here is derived from an EMBL/GenBank/DDBJ whole genome shotgun (WGS) entry which is preliminary data.</text>
</comment>
<feature type="transmembrane region" description="Helical" evidence="6">
    <location>
        <begin position="351"/>
        <end position="371"/>
    </location>
</feature>
<feature type="transmembrane region" description="Helical" evidence="6">
    <location>
        <begin position="151"/>
        <end position="173"/>
    </location>
</feature>
<protein>
    <submittedName>
        <fullName evidence="7">Amino acid permease</fullName>
    </submittedName>
</protein>
<reference evidence="7" key="1">
    <citation type="journal article" date="2020" name="mSystems">
        <title>Genome- and Community-Level Interaction Insights into Carbon Utilization and Element Cycling Functions of Hydrothermarchaeota in Hydrothermal Sediment.</title>
        <authorList>
            <person name="Zhou Z."/>
            <person name="Liu Y."/>
            <person name="Xu W."/>
            <person name="Pan J."/>
            <person name="Luo Z.H."/>
            <person name="Li M."/>
        </authorList>
    </citation>
    <scope>NUCLEOTIDE SEQUENCE [LARGE SCALE GENOMIC DNA]</scope>
    <source>
        <strain evidence="7">SpSt-618</strain>
    </source>
</reference>
<feature type="transmembrane region" description="Helical" evidence="6">
    <location>
        <begin position="420"/>
        <end position="440"/>
    </location>
</feature>
<comment type="subcellular location">
    <subcellularLocation>
        <location evidence="1">Cell membrane</location>
        <topology evidence="1">Multi-pass membrane protein</topology>
    </subcellularLocation>
</comment>
<feature type="transmembrane region" description="Helical" evidence="6">
    <location>
        <begin position="35"/>
        <end position="59"/>
    </location>
</feature>
<evidence type="ECO:0000256" key="4">
    <source>
        <dbReference type="ARBA" id="ARBA00022989"/>
    </source>
</evidence>
<feature type="transmembrane region" description="Helical" evidence="6">
    <location>
        <begin position="65"/>
        <end position="88"/>
    </location>
</feature>
<name>A0A7J3I6M0_9CREN</name>
<dbReference type="PANTHER" id="PTHR42770">
    <property type="entry name" value="AMINO ACID TRANSPORTER-RELATED"/>
    <property type="match status" value="1"/>
</dbReference>
<organism evidence="7">
    <name type="scientific">Ignisphaera aggregans</name>
    <dbReference type="NCBI Taxonomy" id="334771"/>
    <lineage>
        <taxon>Archaea</taxon>
        <taxon>Thermoproteota</taxon>
        <taxon>Thermoprotei</taxon>
        <taxon>Desulfurococcales</taxon>
        <taxon>Desulfurococcaceae</taxon>
        <taxon>Ignisphaera</taxon>
    </lineage>
</organism>
<feature type="transmembrane region" description="Helical" evidence="6">
    <location>
        <begin position="377"/>
        <end position="400"/>
    </location>
</feature>
<dbReference type="GO" id="GO:0022857">
    <property type="term" value="F:transmembrane transporter activity"/>
    <property type="evidence" value="ECO:0007669"/>
    <property type="project" value="InterPro"/>
</dbReference>
<dbReference type="InterPro" id="IPR050367">
    <property type="entry name" value="APC_superfamily"/>
</dbReference>
<dbReference type="GO" id="GO:0005886">
    <property type="term" value="C:plasma membrane"/>
    <property type="evidence" value="ECO:0007669"/>
    <property type="project" value="UniProtKB-SubCell"/>
</dbReference>
<dbReference type="Pfam" id="PF13520">
    <property type="entry name" value="AA_permease_2"/>
    <property type="match status" value="1"/>
</dbReference>
<feature type="transmembrane region" description="Helical" evidence="6">
    <location>
        <begin position="446"/>
        <end position="469"/>
    </location>
</feature>
<accession>A0A7J3I6M0</accession>